<evidence type="ECO:0000256" key="7">
    <source>
        <dbReference type="ARBA" id="ARBA00022989"/>
    </source>
</evidence>
<keyword evidence="3" id="KW-1003">Cell membrane</keyword>
<dbReference type="GO" id="GO:0005886">
    <property type="term" value="C:plasma membrane"/>
    <property type="evidence" value="ECO:0007669"/>
    <property type="project" value="UniProtKB-SubCell"/>
</dbReference>
<protein>
    <submittedName>
        <fullName evidence="11">Phosphotransferase system</fullName>
    </submittedName>
</protein>
<keyword evidence="5" id="KW-0598">Phosphotransferase system</keyword>
<evidence type="ECO:0000256" key="3">
    <source>
        <dbReference type="ARBA" id="ARBA00022475"/>
    </source>
</evidence>
<evidence type="ECO:0000313" key="11">
    <source>
        <dbReference type="EMBL" id="EFW03687.1"/>
    </source>
</evidence>
<dbReference type="eggNOG" id="COG1263">
    <property type="taxonomic scope" value="Bacteria"/>
</dbReference>
<evidence type="ECO:0000256" key="6">
    <source>
        <dbReference type="ARBA" id="ARBA00022692"/>
    </source>
</evidence>
<evidence type="ECO:0000256" key="5">
    <source>
        <dbReference type="ARBA" id="ARBA00022683"/>
    </source>
</evidence>
<dbReference type="AlphaFoldDB" id="E7GE86"/>
<evidence type="ECO:0000256" key="4">
    <source>
        <dbReference type="ARBA" id="ARBA00022597"/>
    </source>
</evidence>
<feature type="transmembrane region" description="Helical" evidence="9">
    <location>
        <begin position="216"/>
        <end position="242"/>
    </location>
</feature>
<feature type="transmembrane region" description="Helical" evidence="9">
    <location>
        <begin position="75"/>
        <end position="98"/>
    </location>
</feature>
<dbReference type="Pfam" id="PF02378">
    <property type="entry name" value="PTS_EIIC"/>
    <property type="match status" value="1"/>
</dbReference>
<dbReference type="Proteomes" id="UP000003157">
    <property type="component" value="Unassembled WGS sequence"/>
</dbReference>
<dbReference type="STRING" id="100884.GCA_000269565_02466"/>
<dbReference type="HOGENOM" id="CLU_012312_2_0_9"/>
<feature type="transmembrane region" description="Helical" evidence="9">
    <location>
        <begin position="313"/>
        <end position="340"/>
    </location>
</feature>
<evidence type="ECO:0000256" key="9">
    <source>
        <dbReference type="SAM" id="Phobius"/>
    </source>
</evidence>
<evidence type="ECO:0000259" key="10">
    <source>
        <dbReference type="PROSITE" id="PS51103"/>
    </source>
</evidence>
<comment type="caution">
    <text evidence="11">The sequence shown here is derived from an EMBL/GenBank/DDBJ whole genome shotgun (WGS) entry which is preliminary data.</text>
</comment>
<comment type="subcellular location">
    <subcellularLocation>
        <location evidence="1">Cell membrane</location>
        <topology evidence="1">Multi-pass membrane protein</topology>
    </subcellularLocation>
</comment>
<feature type="transmembrane region" description="Helical" evidence="9">
    <location>
        <begin position="105"/>
        <end position="124"/>
    </location>
</feature>
<dbReference type="EMBL" id="ADKX01000044">
    <property type="protein sequence ID" value="EFW03687.1"/>
    <property type="molecule type" value="Genomic_DNA"/>
</dbReference>
<keyword evidence="12" id="KW-1185">Reference proteome</keyword>
<keyword evidence="6 9" id="KW-0812">Transmembrane</keyword>
<keyword evidence="2" id="KW-0813">Transport</keyword>
<dbReference type="GO" id="GO:0009401">
    <property type="term" value="P:phosphoenolpyruvate-dependent sugar phosphotransferase system"/>
    <property type="evidence" value="ECO:0007669"/>
    <property type="project" value="UniProtKB-KW"/>
</dbReference>
<feature type="transmembrane region" description="Helical" evidence="9">
    <location>
        <begin position="352"/>
        <end position="373"/>
    </location>
</feature>
<keyword evidence="4" id="KW-0762">Sugar transport</keyword>
<feature type="transmembrane region" description="Helical" evidence="9">
    <location>
        <begin position="286"/>
        <end position="306"/>
    </location>
</feature>
<gene>
    <name evidence="11" type="ORF">HMPREF9488_03079</name>
</gene>
<evidence type="ECO:0000256" key="2">
    <source>
        <dbReference type="ARBA" id="ARBA00022448"/>
    </source>
</evidence>
<dbReference type="GO" id="GO:0015771">
    <property type="term" value="P:trehalose transport"/>
    <property type="evidence" value="ECO:0007669"/>
    <property type="project" value="TreeGrafter"/>
</dbReference>
<evidence type="ECO:0000256" key="1">
    <source>
        <dbReference type="ARBA" id="ARBA00004651"/>
    </source>
</evidence>
<accession>E7GE86</accession>
<feature type="transmembrane region" description="Helical" evidence="9">
    <location>
        <begin position="254"/>
        <end position="274"/>
    </location>
</feature>
<reference evidence="11 12" key="1">
    <citation type="submission" date="2010-12" db="EMBL/GenBank/DDBJ databases">
        <title>The Genome Sequence of Coprobacillus sp. strain 29_1.</title>
        <authorList>
            <consortium name="The Broad Institute Genome Sequencing Platform"/>
            <person name="Earl A."/>
            <person name="Ward D."/>
            <person name="Feldgarden M."/>
            <person name="Gevers D."/>
            <person name="Daigneault M."/>
            <person name="Sibley C.D."/>
            <person name="White A."/>
            <person name="Strauss J."/>
            <person name="Allen-Vercoe E."/>
            <person name="Young S.K."/>
            <person name="Zeng Q."/>
            <person name="Gargeya S."/>
            <person name="Fitzgerald M."/>
            <person name="Haas B."/>
            <person name="Abouelleil A."/>
            <person name="Alvarado L."/>
            <person name="Arachchi H.M."/>
            <person name="Berlin A."/>
            <person name="Brown A."/>
            <person name="Chapman S.B."/>
            <person name="Chen Z."/>
            <person name="Dunbar C."/>
            <person name="Freedman E."/>
            <person name="Gearin G."/>
            <person name="Gellesch M."/>
            <person name="Goldberg J."/>
            <person name="Griggs A."/>
            <person name="Gujja S."/>
            <person name="Heilman E."/>
            <person name="Heiman D."/>
            <person name="Howarth C."/>
            <person name="Larson L."/>
            <person name="Lui A."/>
            <person name="MacDonald P.J.P."/>
            <person name="Mehta T."/>
            <person name="Montmayeur A."/>
            <person name="Murphy C."/>
            <person name="Neiman D."/>
            <person name="Pearson M."/>
            <person name="Priest M."/>
            <person name="Roberts A."/>
            <person name="Saif S."/>
            <person name="Shea T."/>
            <person name="Shenoy N."/>
            <person name="Sisk P."/>
            <person name="Stolte C."/>
            <person name="Sykes S."/>
            <person name="White J."/>
            <person name="Yandava C."/>
            <person name="Nusbaum C."/>
            <person name="Birren B."/>
        </authorList>
    </citation>
    <scope>NUCLEOTIDE SEQUENCE [LARGE SCALE GENOMIC DNA]</scope>
    <source>
        <strain evidence="11 12">29_1</strain>
    </source>
</reference>
<dbReference type="InterPro" id="IPR003352">
    <property type="entry name" value="PTS_EIIC"/>
</dbReference>
<evidence type="ECO:0000256" key="8">
    <source>
        <dbReference type="ARBA" id="ARBA00023136"/>
    </source>
</evidence>
<dbReference type="InterPro" id="IPR013013">
    <property type="entry name" value="PTS_EIIC_1"/>
</dbReference>
<dbReference type="PANTHER" id="PTHR30175">
    <property type="entry name" value="PHOSPHOTRANSFERASE SYSTEM TRANSPORT PROTEIN"/>
    <property type="match status" value="1"/>
</dbReference>
<keyword evidence="11" id="KW-0808">Transferase</keyword>
<feature type="transmembrane region" description="Helical" evidence="9">
    <location>
        <begin position="175"/>
        <end position="196"/>
    </location>
</feature>
<dbReference type="InterPro" id="IPR050558">
    <property type="entry name" value="PTS_Sugar-Specific_Components"/>
</dbReference>
<proteinExistence type="predicted"/>
<dbReference type="GO" id="GO:0090589">
    <property type="term" value="F:protein-phosphocysteine-trehalose phosphotransferase system transporter activity"/>
    <property type="evidence" value="ECO:0007669"/>
    <property type="project" value="TreeGrafter"/>
</dbReference>
<dbReference type="GO" id="GO:0008982">
    <property type="term" value="F:protein-N(PI)-phosphohistidine-sugar phosphotransferase activity"/>
    <property type="evidence" value="ECO:0007669"/>
    <property type="project" value="InterPro"/>
</dbReference>
<evidence type="ECO:0000313" key="12">
    <source>
        <dbReference type="Proteomes" id="UP000003157"/>
    </source>
</evidence>
<keyword evidence="7 9" id="KW-1133">Transmembrane helix</keyword>
<name>E7GE86_9FIRM</name>
<keyword evidence="8 9" id="KW-0472">Membrane</keyword>
<dbReference type="PANTHER" id="PTHR30175:SF1">
    <property type="entry name" value="PTS SYSTEM ARBUTIN-, CELLOBIOSE-, AND SALICIN-SPECIFIC EIIBC COMPONENT-RELATED"/>
    <property type="match status" value="1"/>
</dbReference>
<dbReference type="PROSITE" id="PS51103">
    <property type="entry name" value="PTS_EIIC_TYPE_1"/>
    <property type="match status" value="1"/>
</dbReference>
<sequence length="383" mass="41549">MKFNSVARNHQRRKFMDKSLSHTQNKIKKYIDIVIETISAIFLPLVNLLCASGIMKGLLVLMTTFHILTEQDGAYIIFNALSDCLFYFLPVMVALTAAKKFKTNIYTAGIIALILVYPSLTNVFDQGVSISFFGLAIQPVNYPSNIISVIMAVGLLHFLEGWLEKHLPEVIRGFLTPMISLIVITMMTLFVFGPIGTVFGDILALGYQNIYQFSPMLAGFFLGGLIQIMVIFGFHWSLIPIAITNIALNGSDTILALMGPAVFAQAGAALAVFFKTKDISFRSTCLSATLSALFGITEPAMFGVNLPLKKPMIAVCMAGAIGGAIGGLTGASAISFAFPGLMTIPVFVGNGFMGYCLSIVVGFVFGFIMTMLLKCDVYPIENK</sequence>
<feature type="transmembrane region" description="Helical" evidence="9">
    <location>
        <begin position="33"/>
        <end position="55"/>
    </location>
</feature>
<feature type="transmembrane region" description="Helical" evidence="9">
    <location>
        <begin position="144"/>
        <end position="163"/>
    </location>
</feature>
<feature type="domain" description="PTS EIIC type-1" evidence="10">
    <location>
        <begin position="36"/>
        <end position="383"/>
    </location>
</feature>
<organism evidence="11 12">
    <name type="scientific">Coprobacillus cateniformis</name>
    <dbReference type="NCBI Taxonomy" id="100884"/>
    <lineage>
        <taxon>Bacteria</taxon>
        <taxon>Bacillati</taxon>
        <taxon>Bacillota</taxon>
        <taxon>Erysipelotrichia</taxon>
        <taxon>Erysipelotrichales</taxon>
        <taxon>Coprobacillaceae</taxon>
        <taxon>Coprobacillus</taxon>
    </lineage>
</organism>